<dbReference type="Proteomes" id="UP000469421">
    <property type="component" value="Unassembled WGS sequence"/>
</dbReference>
<gene>
    <name evidence="2" type="ORF">GFN93_08480</name>
</gene>
<evidence type="ECO:0000313" key="2">
    <source>
        <dbReference type="EMBL" id="MQX53284.1"/>
    </source>
</evidence>
<evidence type="ECO:0008006" key="4">
    <source>
        <dbReference type="Google" id="ProtNLM"/>
    </source>
</evidence>
<evidence type="ECO:0000256" key="1">
    <source>
        <dbReference type="SAM" id="SignalP"/>
    </source>
</evidence>
<feature type="chain" id="PRO_5026928789" description="Lipoprotein" evidence="1">
    <location>
        <begin position="28"/>
        <end position="181"/>
    </location>
</feature>
<organism evidence="2 3">
    <name type="scientific">Alcanivorax sediminis</name>
    <dbReference type="NCBI Taxonomy" id="2663008"/>
    <lineage>
        <taxon>Bacteria</taxon>
        <taxon>Pseudomonadati</taxon>
        <taxon>Pseudomonadota</taxon>
        <taxon>Gammaproteobacteria</taxon>
        <taxon>Oceanospirillales</taxon>
        <taxon>Alcanivoracaceae</taxon>
        <taxon>Alcanivorax</taxon>
    </lineage>
</organism>
<protein>
    <recommendedName>
        <fullName evidence="4">Lipoprotein</fullName>
    </recommendedName>
</protein>
<dbReference type="AlphaFoldDB" id="A0A6N7LVS6"/>
<evidence type="ECO:0000313" key="3">
    <source>
        <dbReference type="Proteomes" id="UP000469421"/>
    </source>
</evidence>
<reference evidence="2 3" key="1">
    <citation type="submission" date="2019-10" db="EMBL/GenBank/DDBJ databases">
        <title>Alcanivorax sp.PA15-N-34 draft genome sequence.</title>
        <authorList>
            <person name="Liao X."/>
            <person name="Shao Z."/>
        </authorList>
    </citation>
    <scope>NUCLEOTIDE SEQUENCE [LARGE SCALE GENOMIC DNA]</scope>
    <source>
        <strain evidence="2 3">PA15-N-34</strain>
    </source>
</reference>
<keyword evidence="3" id="KW-1185">Reference proteome</keyword>
<feature type="signal peptide" evidence="1">
    <location>
        <begin position="1"/>
        <end position="27"/>
    </location>
</feature>
<accession>A0A6N7LVS6</accession>
<dbReference type="EMBL" id="WIRE01000001">
    <property type="protein sequence ID" value="MQX53284.1"/>
    <property type="molecule type" value="Genomic_DNA"/>
</dbReference>
<proteinExistence type="predicted"/>
<dbReference type="PROSITE" id="PS51257">
    <property type="entry name" value="PROKAR_LIPOPROTEIN"/>
    <property type="match status" value="1"/>
</dbReference>
<comment type="caution">
    <text evidence="2">The sequence shown here is derived from an EMBL/GenBank/DDBJ whole genome shotgun (WGS) entry which is preliminary data.</text>
</comment>
<name>A0A6N7LVS6_9GAMM</name>
<keyword evidence="1" id="KW-0732">Signal</keyword>
<dbReference type="RefSeq" id="WP_153500533.1">
    <property type="nucleotide sequence ID" value="NZ_WIRE01000001.1"/>
</dbReference>
<sequence>MDNMKTKGGIALAFTVLLGGCASAQLATPEGYRDYVKGGGFGSQSEAVDSNISASKVVSLLDKQSKMCLERSVTFTTTQGNGMGGMIHVRETYHLIPEVSVQESGGGQMVLRRKDENQSIFTKAMLTEEMKDKGYIVMVADVSPMSAGSHVDIYGGSRGYDHVFDAVKSWASGEHTQCPEF</sequence>